<sequence length="64" mass="7338">MTIPNATLQAMIQAFNGFELTGEELERVRPELDNYLREMENLRDLDLSGVMSSRLLRAKEGEKP</sequence>
<comment type="caution">
    <text evidence="1">The sequence shown here is derived from an EMBL/GenBank/DDBJ whole genome shotgun (WGS) entry which is preliminary data.</text>
</comment>
<keyword evidence="2" id="KW-1185">Reference proteome</keyword>
<evidence type="ECO:0000313" key="2">
    <source>
        <dbReference type="Proteomes" id="UP000019140"/>
    </source>
</evidence>
<organism evidence="1 2">
    <name type="scientific">Candidatus Entotheonella gemina</name>
    <dbReference type="NCBI Taxonomy" id="1429439"/>
    <lineage>
        <taxon>Bacteria</taxon>
        <taxon>Pseudomonadati</taxon>
        <taxon>Nitrospinota/Tectimicrobiota group</taxon>
        <taxon>Candidatus Tectimicrobiota</taxon>
        <taxon>Candidatus Entotheonellia</taxon>
        <taxon>Candidatus Entotheonellales</taxon>
        <taxon>Candidatus Entotheonellaceae</taxon>
        <taxon>Candidatus Entotheonella</taxon>
    </lineage>
</organism>
<gene>
    <name evidence="1" type="ORF">ETSY2_13370</name>
</gene>
<dbReference type="Proteomes" id="UP000019140">
    <property type="component" value="Unassembled WGS sequence"/>
</dbReference>
<evidence type="ECO:0000313" key="1">
    <source>
        <dbReference type="EMBL" id="ETX07065.1"/>
    </source>
</evidence>
<name>W4MA52_9BACT</name>
<dbReference type="HOGENOM" id="CLU_2859336_0_0_7"/>
<accession>W4MA52</accession>
<proteinExistence type="predicted"/>
<dbReference type="AlphaFoldDB" id="W4MA52"/>
<reference evidence="1 2" key="1">
    <citation type="journal article" date="2014" name="Nature">
        <title>An environmental bacterial taxon with a large and distinct metabolic repertoire.</title>
        <authorList>
            <person name="Wilson M.C."/>
            <person name="Mori T."/>
            <person name="Ruckert C."/>
            <person name="Uria A.R."/>
            <person name="Helf M.J."/>
            <person name="Takada K."/>
            <person name="Gernert C."/>
            <person name="Steffens U.A."/>
            <person name="Heycke N."/>
            <person name="Schmitt S."/>
            <person name="Rinke C."/>
            <person name="Helfrich E.J."/>
            <person name="Brachmann A.O."/>
            <person name="Gurgui C."/>
            <person name="Wakimoto T."/>
            <person name="Kracht M."/>
            <person name="Crusemann M."/>
            <person name="Hentschel U."/>
            <person name="Abe I."/>
            <person name="Matsunaga S."/>
            <person name="Kalinowski J."/>
            <person name="Takeyama H."/>
            <person name="Piel J."/>
        </authorList>
    </citation>
    <scope>NUCLEOTIDE SEQUENCE [LARGE SCALE GENOMIC DNA]</scope>
    <source>
        <strain evidence="2">TSY2</strain>
    </source>
</reference>
<protein>
    <submittedName>
        <fullName evidence="1">Uncharacterized protein</fullName>
    </submittedName>
</protein>
<dbReference type="EMBL" id="AZHX01000537">
    <property type="protein sequence ID" value="ETX07065.1"/>
    <property type="molecule type" value="Genomic_DNA"/>
</dbReference>